<dbReference type="InterPro" id="IPR003594">
    <property type="entry name" value="HATPase_dom"/>
</dbReference>
<comment type="caution">
    <text evidence="7">The sequence shown here is derived from an EMBL/GenBank/DDBJ whole genome shotgun (WGS) entry which is preliminary data.</text>
</comment>
<evidence type="ECO:0000256" key="4">
    <source>
        <dbReference type="ARBA" id="ARBA00022777"/>
    </source>
</evidence>
<evidence type="ECO:0000256" key="5">
    <source>
        <dbReference type="ARBA" id="ARBA00023012"/>
    </source>
</evidence>
<accession>A0ABS6EFR6</accession>
<dbReference type="InterPro" id="IPR003661">
    <property type="entry name" value="HisK_dim/P_dom"/>
</dbReference>
<dbReference type="Proteomes" id="UP000726170">
    <property type="component" value="Unassembled WGS sequence"/>
</dbReference>
<evidence type="ECO:0000313" key="8">
    <source>
        <dbReference type="Proteomes" id="UP000726170"/>
    </source>
</evidence>
<proteinExistence type="predicted"/>
<dbReference type="PANTHER" id="PTHR43711">
    <property type="entry name" value="TWO-COMPONENT HISTIDINE KINASE"/>
    <property type="match status" value="1"/>
</dbReference>
<keyword evidence="8" id="KW-1185">Reference proteome</keyword>
<organism evidence="7 8">
    <name type="scientific">Clostridium mobile</name>
    <dbReference type="NCBI Taxonomy" id="2841512"/>
    <lineage>
        <taxon>Bacteria</taxon>
        <taxon>Bacillati</taxon>
        <taxon>Bacillota</taxon>
        <taxon>Clostridia</taxon>
        <taxon>Eubacteriales</taxon>
        <taxon>Clostridiaceae</taxon>
        <taxon>Clostridium</taxon>
    </lineage>
</organism>
<dbReference type="RefSeq" id="WP_216438374.1">
    <property type="nucleotide sequence ID" value="NZ_JAHLQF010000002.1"/>
</dbReference>
<name>A0ABS6EFR6_9CLOT</name>
<dbReference type="SMART" id="SM00388">
    <property type="entry name" value="HisKA"/>
    <property type="match status" value="1"/>
</dbReference>
<dbReference type="GO" id="GO:0016301">
    <property type="term" value="F:kinase activity"/>
    <property type="evidence" value="ECO:0007669"/>
    <property type="project" value="UniProtKB-KW"/>
</dbReference>
<dbReference type="Pfam" id="PF01590">
    <property type="entry name" value="GAF"/>
    <property type="match status" value="1"/>
</dbReference>
<comment type="catalytic activity">
    <reaction evidence="1">
        <text>ATP + protein L-histidine = ADP + protein N-phospho-L-histidine.</text>
        <dbReference type="EC" id="2.7.13.3"/>
    </reaction>
</comment>
<dbReference type="SMART" id="SM00387">
    <property type="entry name" value="HATPase_c"/>
    <property type="match status" value="1"/>
</dbReference>
<dbReference type="Pfam" id="PF00512">
    <property type="entry name" value="HisKA"/>
    <property type="match status" value="1"/>
</dbReference>
<evidence type="ECO:0000256" key="3">
    <source>
        <dbReference type="ARBA" id="ARBA00022679"/>
    </source>
</evidence>
<keyword evidence="5" id="KW-0902">Two-component regulatory system</keyword>
<dbReference type="InterPro" id="IPR003018">
    <property type="entry name" value="GAF"/>
</dbReference>
<dbReference type="InterPro" id="IPR005467">
    <property type="entry name" value="His_kinase_dom"/>
</dbReference>
<evidence type="ECO:0000259" key="6">
    <source>
        <dbReference type="PROSITE" id="PS50109"/>
    </source>
</evidence>
<dbReference type="Pfam" id="PF02518">
    <property type="entry name" value="HATPase_c"/>
    <property type="match status" value="1"/>
</dbReference>
<dbReference type="EC" id="2.7.13.3" evidence="2"/>
<evidence type="ECO:0000256" key="1">
    <source>
        <dbReference type="ARBA" id="ARBA00000085"/>
    </source>
</evidence>
<dbReference type="CDD" id="cd16922">
    <property type="entry name" value="HATPase_EvgS-ArcB-TorS-like"/>
    <property type="match status" value="1"/>
</dbReference>
<evidence type="ECO:0000313" key="7">
    <source>
        <dbReference type="EMBL" id="MBU5483868.1"/>
    </source>
</evidence>
<keyword evidence="4 7" id="KW-0418">Kinase</keyword>
<reference evidence="7 8" key="1">
    <citation type="submission" date="2021-06" db="EMBL/GenBank/DDBJ databases">
        <authorList>
            <person name="Sun Q."/>
            <person name="Li D."/>
        </authorList>
    </citation>
    <scope>NUCLEOTIDE SEQUENCE [LARGE SCALE GENOMIC DNA]</scope>
    <source>
        <strain evidence="7 8">MSJ-11</strain>
    </source>
</reference>
<dbReference type="EMBL" id="JAHLQF010000002">
    <property type="protein sequence ID" value="MBU5483868.1"/>
    <property type="molecule type" value="Genomic_DNA"/>
</dbReference>
<dbReference type="PROSITE" id="PS50109">
    <property type="entry name" value="HIS_KIN"/>
    <property type="match status" value="1"/>
</dbReference>
<dbReference type="InterPro" id="IPR050736">
    <property type="entry name" value="Sensor_HK_Regulatory"/>
</dbReference>
<keyword evidence="3" id="KW-0808">Transferase</keyword>
<feature type="domain" description="Histidine kinase" evidence="6">
    <location>
        <begin position="186"/>
        <end position="408"/>
    </location>
</feature>
<dbReference type="CDD" id="cd00082">
    <property type="entry name" value="HisKA"/>
    <property type="match status" value="1"/>
</dbReference>
<gene>
    <name evidence="7" type="ORF">KQI86_05965</name>
</gene>
<sequence>MILDIINSTLNSIESKKDFSLDDIDLEEVFCELFKLSIKYSEAEKGYLVIVKDNNMYFKKGNDMVFIEEMVDIYREILYYVKRRLETVIINDGENDFKHNKNSYIIKNRIKSLLCMPITYNDKLIALLYLEHRTKTFVFNNDKVKIIKFLWKHTISTMEDKMLNYKNKKRDEALEYQKLKKELILNISHELKTPINVIHTALQMCNLVVDDSENNNSALLKTYFNIMRKNCYRLLRIADNTLDISSIDSGCCELNIENIDIVSLIENITMSSVQYAKAKGIELIFDTDVEERYLACDGNKIEKIMLNLLSNALKFTKKGGQVLVKIKDRNDYIYISVKDTGIGIKSDKIDAIFDKFEQADRSLCRKNEGSGIGLPLVKALAEIHNGKVWVNSEYGKGSEFIVKLPIKNCTMENHNFYHFTDLDKIKIEFSDIYL</sequence>
<dbReference type="PANTHER" id="PTHR43711:SF26">
    <property type="entry name" value="SENSOR HISTIDINE KINASE RCSC"/>
    <property type="match status" value="1"/>
</dbReference>
<protein>
    <recommendedName>
        <fullName evidence="2">histidine kinase</fullName>
        <ecNumber evidence="2">2.7.13.3</ecNumber>
    </recommendedName>
</protein>
<evidence type="ECO:0000256" key="2">
    <source>
        <dbReference type="ARBA" id="ARBA00012438"/>
    </source>
</evidence>